<dbReference type="AlphaFoldDB" id="C0CWI7"/>
<keyword evidence="2" id="KW-1185">Reference proteome</keyword>
<feature type="non-terminal residue" evidence="1">
    <location>
        <position position="1"/>
    </location>
</feature>
<gene>
    <name evidence="1" type="ORF">CLOSTASPAR_01353</name>
</gene>
<name>C0CWI7_9FIRM</name>
<dbReference type="Proteomes" id="UP000004756">
    <property type="component" value="Unassembled WGS sequence"/>
</dbReference>
<organism evidence="1 2">
    <name type="scientific">[Clostridium] asparagiforme DSM 15981</name>
    <dbReference type="NCBI Taxonomy" id="518636"/>
    <lineage>
        <taxon>Bacteria</taxon>
        <taxon>Bacillati</taxon>
        <taxon>Bacillota</taxon>
        <taxon>Clostridia</taxon>
        <taxon>Lachnospirales</taxon>
        <taxon>Lachnospiraceae</taxon>
        <taxon>Enterocloster</taxon>
    </lineage>
</organism>
<protein>
    <submittedName>
        <fullName evidence="1">Uncharacterized protein</fullName>
    </submittedName>
</protein>
<sequence length="189" mass="19898">QGVDQKGLIMVGGFQVEGGRRGLAQTVQLLQGGAQLLGGHGFVAGGPALDEAADDARSEPRRAVQHSAKGLDAPGADTLIRAAEGQAVTVGKSAGSDHGQPKSEAFQRLFQPDRVGLGEVQQIHLDAVEAGIFQQFERIQKFRAVQGLRGCQLDAEGIGVAFCVHGKYLLWWIHGKAAGRARTRLSAGN</sequence>
<dbReference type="EMBL" id="ACCJ01000058">
    <property type="protein sequence ID" value="EEG56546.1"/>
    <property type="molecule type" value="Genomic_DNA"/>
</dbReference>
<evidence type="ECO:0000313" key="1">
    <source>
        <dbReference type="EMBL" id="EEG56546.1"/>
    </source>
</evidence>
<reference evidence="1 2" key="2">
    <citation type="submission" date="2009-02" db="EMBL/GenBank/DDBJ databases">
        <title>Draft genome sequence of Clostridium asparagiforme (DSM 15981).</title>
        <authorList>
            <person name="Sudarsanam P."/>
            <person name="Ley R."/>
            <person name="Guruge J."/>
            <person name="Turnbaugh P.J."/>
            <person name="Mahowald M."/>
            <person name="Liep D."/>
            <person name="Gordon J."/>
        </authorList>
    </citation>
    <scope>NUCLEOTIDE SEQUENCE [LARGE SCALE GENOMIC DNA]</scope>
    <source>
        <strain evidence="1 2">DSM 15981</strain>
    </source>
</reference>
<comment type="caution">
    <text evidence="1">The sequence shown here is derived from an EMBL/GenBank/DDBJ whole genome shotgun (WGS) entry which is preliminary data.</text>
</comment>
<proteinExistence type="predicted"/>
<dbReference type="HOGENOM" id="CLU_1430806_0_0_9"/>
<evidence type="ECO:0000313" key="2">
    <source>
        <dbReference type="Proteomes" id="UP000004756"/>
    </source>
</evidence>
<reference evidence="1 2" key="1">
    <citation type="submission" date="2009-01" db="EMBL/GenBank/DDBJ databases">
        <authorList>
            <person name="Fulton L."/>
            <person name="Clifton S."/>
            <person name="Fulton B."/>
            <person name="Xu J."/>
            <person name="Minx P."/>
            <person name="Pepin K.H."/>
            <person name="Johnson M."/>
            <person name="Bhonagiri V."/>
            <person name="Nash W.E."/>
            <person name="Mardis E.R."/>
            <person name="Wilson R.K."/>
        </authorList>
    </citation>
    <scope>NUCLEOTIDE SEQUENCE [LARGE SCALE GENOMIC DNA]</scope>
    <source>
        <strain evidence="1 2">DSM 15981</strain>
    </source>
</reference>
<accession>C0CWI7</accession>